<dbReference type="Gramene" id="KMS65303">
    <property type="protein sequence ID" value="KMS65303"/>
    <property type="gene ID" value="BVRB_037350"/>
</dbReference>
<dbReference type="PANTHER" id="PTHR10527">
    <property type="entry name" value="IMPORTIN BETA"/>
    <property type="match status" value="1"/>
</dbReference>
<gene>
    <name evidence="6" type="ORF">BVRB_037350</name>
</gene>
<dbReference type="InterPro" id="IPR040122">
    <property type="entry name" value="Importin_beta"/>
</dbReference>
<keyword evidence="3" id="KW-0963">Cytoplasm</keyword>
<keyword evidence="4" id="KW-0677">Repeat</keyword>
<proteinExistence type="predicted"/>
<evidence type="ECO:0000256" key="5">
    <source>
        <dbReference type="ARBA" id="ARBA00022927"/>
    </source>
</evidence>
<organism evidence="6 7">
    <name type="scientific">Beta vulgaris subsp. vulgaris</name>
    <name type="common">Beet</name>
    <dbReference type="NCBI Taxonomy" id="3555"/>
    <lineage>
        <taxon>Eukaryota</taxon>
        <taxon>Viridiplantae</taxon>
        <taxon>Streptophyta</taxon>
        <taxon>Embryophyta</taxon>
        <taxon>Tracheophyta</taxon>
        <taxon>Spermatophyta</taxon>
        <taxon>Magnoliopsida</taxon>
        <taxon>eudicotyledons</taxon>
        <taxon>Gunneridae</taxon>
        <taxon>Pentapetalae</taxon>
        <taxon>Caryophyllales</taxon>
        <taxon>Chenopodiaceae</taxon>
        <taxon>Betoideae</taxon>
        <taxon>Beta</taxon>
    </lineage>
</organism>
<dbReference type="InterPro" id="IPR011989">
    <property type="entry name" value="ARM-like"/>
</dbReference>
<keyword evidence="7" id="KW-1185">Reference proteome</keyword>
<evidence type="ECO:0000313" key="6">
    <source>
        <dbReference type="EMBL" id="KMS65303.1"/>
    </source>
</evidence>
<feature type="non-terminal residue" evidence="6">
    <location>
        <position position="1"/>
    </location>
</feature>
<evidence type="ECO:0000256" key="3">
    <source>
        <dbReference type="ARBA" id="ARBA00022490"/>
    </source>
</evidence>
<evidence type="ECO:0000256" key="2">
    <source>
        <dbReference type="ARBA" id="ARBA00022448"/>
    </source>
</evidence>
<dbReference type="EMBL" id="KQ110986">
    <property type="protein sequence ID" value="KMS65303.1"/>
    <property type="molecule type" value="Genomic_DNA"/>
</dbReference>
<keyword evidence="2" id="KW-0813">Transport</keyword>
<dbReference type="OrthoDB" id="951172at2759"/>
<comment type="subcellular location">
    <subcellularLocation>
        <location evidence="1">Cytoplasm</location>
    </subcellularLocation>
</comment>
<dbReference type="GO" id="GO:0006606">
    <property type="term" value="P:protein import into nucleus"/>
    <property type="evidence" value="ECO:0007669"/>
    <property type="project" value="InterPro"/>
</dbReference>
<dbReference type="Gene3D" id="1.25.10.10">
    <property type="entry name" value="Leucine-rich Repeat Variant"/>
    <property type="match status" value="1"/>
</dbReference>
<name>A0A0J7YQ78_BETVV</name>
<dbReference type="AlphaFoldDB" id="A0A0J7YQ78"/>
<dbReference type="InterPro" id="IPR016024">
    <property type="entry name" value="ARM-type_fold"/>
</dbReference>
<dbReference type="GO" id="GO:0005737">
    <property type="term" value="C:cytoplasm"/>
    <property type="evidence" value="ECO:0007669"/>
    <property type="project" value="UniProtKB-SubCell"/>
</dbReference>
<evidence type="ECO:0000256" key="1">
    <source>
        <dbReference type="ARBA" id="ARBA00004496"/>
    </source>
</evidence>
<sequence>NALQGALGALSKIVEDATDDVVRIGELGDQEAGVITDMVNILIDFLAHSDESLRCMALSTLNRFLINMPKALFMRLDAYLGALFNLTRDRSSDIRRQICQSLCILLEVRYGIIKDSMKQVIEFMICCSSDPDSSVSIEANEFWNIYCSSDEYDFALLFPFMNVILPTLMKG</sequence>
<keyword evidence="5" id="KW-0653">Protein transport</keyword>
<protein>
    <recommendedName>
        <fullName evidence="8">Condensin complex subunit 1 C-terminal domain-containing protein</fullName>
    </recommendedName>
</protein>
<evidence type="ECO:0000313" key="7">
    <source>
        <dbReference type="Proteomes" id="UP000035740"/>
    </source>
</evidence>
<dbReference type="Proteomes" id="UP000035740">
    <property type="component" value="Unassembled WGS sequence"/>
</dbReference>
<evidence type="ECO:0000256" key="4">
    <source>
        <dbReference type="ARBA" id="ARBA00022737"/>
    </source>
</evidence>
<evidence type="ECO:0008006" key="8">
    <source>
        <dbReference type="Google" id="ProtNLM"/>
    </source>
</evidence>
<dbReference type="SUPFAM" id="SSF48371">
    <property type="entry name" value="ARM repeat"/>
    <property type="match status" value="1"/>
</dbReference>
<reference evidence="6 7" key="1">
    <citation type="journal article" date="2014" name="Nature">
        <title>The genome of the recently domesticated crop plant sugar beet (Beta vulgaris).</title>
        <authorList>
            <person name="Dohm J.C."/>
            <person name="Minoche A.E."/>
            <person name="Holtgrawe D."/>
            <person name="Capella-Gutierrez S."/>
            <person name="Zakrzewski F."/>
            <person name="Tafer H."/>
            <person name="Rupp O."/>
            <person name="Sorensen T.R."/>
            <person name="Stracke R."/>
            <person name="Reinhardt R."/>
            <person name="Goesmann A."/>
            <person name="Kraft T."/>
            <person name="Schulz B."/>
            <person name="Stadler P.F."/>
            <person name="Schmidt T."/>
            <person name="Gabaldon T."/>
            <person name="Lehrach H."/>
            <person name="Weisshaar B."/>
            <person name="Himmelbauer H."/>
        </authorList>
    </citation>
    <scope>NUCLEOTIDE SEQUENCE [LARGE SCALE GENOMIC DNA]</scope>
    <source>
        <tissue evidence="6">Taproot</tissue>
    </source>
</reference>
<accession>A0A0J7YQ78</accession>